<dbReference type="Gene3D" id="3.30.1150.10">
    <property type="match status" value="1"/>
</dbReference>
<feature type="compositionally biased region" description="Low complexity" evidence="1">
    <location>
        <begin position="169"/>
        <end position="185"/>
    </location>
</feature>
<dbReference type="PRINTS" id="PR01217">
    <property type="entry name" value="PRICHEXTENSN"/>
</dbReference>
<reference evidence="2" key="1">
    <citation type="submission" date="2021-04" db="EMBL/GenBank/DDBJ databases">
        <authorList>
            <person name="Yoon J."/>
        </authorList>
    </citation>
    <scope>NUCLEOTIDE SEQUENCE</scope>
    <source>
        <strain evidence="2">KMU-90</strain>
    </source>
</reference>
<feature type="compositionally biased region" description="Pro residues" evidence="1">
    <location>
        <begin position="218"/>
        <end position="234"/>
    </location>
</feature>
<organism evidence="2 3">
    <name type="scientific">Thetidibacter halocola</name>
    <dbReference type="NCBI Taxonomy" id="2827239"/>
    <lineage>
        <taxon>Bacteria</taxon>
        <taxon>Pseudomonadati</taxon>
        <taxon>Pseudomonadota</taxon>
        <taxon>Alphaproteobacteria</taxon>
        <taxon>Rhodobacterales</taxon>
        <taxon>Roseobacteraceae</taxon>
        <taxon>Thetidibacter</taxon>
    </lineage>
</organism>
<evidence type="ECO:0000313" key="3">
    <source>
        <dbReference type="Proteomes" id="UP000681356"/>
    </source>
</evidence>
<feature type="region of interest" description="Disordered" evidence="1">
    <location>
        <begin position="45"/>
        <end position="239"/>
    </location>
</feature>
<dbReference type="EMBL" id="JAGTUU010000006">
    <property type="protein sequence ID" value="MBS0125486.1"/>
    <property type="molecule type" value="Genomic_DNA"/>
</dbReference>
<dbReference type="Proteomes" id="UP000681356">
    <property type="component" value="Unassembled WGS sequence"/>
</dbReference>
<sequence>MTRGTQISAVIHGLLALWVLFGAAFRSDPPEMTVADVTILSEEEFAALTAPQSQPSQPAPPRPEARPEPPPPTPAPEPTPAPQPPTPPEPQPAPQPQPEPPPAEVQDTVPQPPAPEAPPPVQAPDVSARPMPRPAPRVAPEAVAPPPPEATIDTEVQQAADPDAQSPDTAETQQEQTAPQEAATEIVTEAERPASAPTSSLRPKARPPAPQQVVQPAPEQPATPPQPTPQPEAPAPTETAAVPRDDVAAALAEALAGGSSPSADPGPPLTVGEREGLRLAVQECWVVDVGSQAANVTVTLAFNMAPNGTVEGDVRLLDASGGDGAAVETAFQAARRALLRCQQGGYQLPSDKYEQWKRIEMTFNPAQMRLR</sequence>
<feature type="compositionally biased region" description="Pro residues" evidence="1">
    <location>
        <begin position="57"/>
        <end position="103"/>
    </location>
</feature>
<comment type="caution">
    <text evidence="2">The sequence shown here is derived from an EMBL/GenBank/DDBJ whole genome shotgun (WGS) entry which is preliminary data.</text>
</comment>
<dbReference type="AlphaFoldDB" id="A0A8J7WHN5"/>
<name>A0A8J7WHN5_9RHOB</name>
<dbReference type="RefSeq" id="WP_212537454.1">
    <property type="nucleotide sequence ID" value="NZ_JAGTUU010000006.1"/>
</dbReference>
<keyword evidence="3" id="KW-1185">Reference proteome</keyword>
<feature type="compositionally biased region" description="Pro residues" evidence="1">
    <location>
        <begin position="131"/>
        <end position="149"/>
    </location>
</feature>
<gene>
    <name evidence="2" type="ORF">KB874_15465</name>
</gene>
<proteinExistence type="predicted"/>
<evidence type="ECO:0000313" key="2">
    <source>
        <dbReference type="EMBL" id="MBS0125486.1"/>
    </source>
</evidence>
<protein>
    <submittedName>
        <fullName evidence="2">Cell envelope biogenesis protein TolA</fullName>
    </submittedName>
</protein>
<feature type="compositionally biased region" description="Pro residues" evidence="1">
    <location>
        <begin position="110"/>
        <end position="122"/>
    </location>
</feature>
<evidence type="ECO:0000256" key="1">
    <source>
        <dbReference type="SAM" id="MobiDB-lite"/>
    </source>
</evidence>
<accession>A0A8J7WHN5</accession>